<dbReference type="AlphaFoldDB" id="A0A9P0GUR9"/>
<accession>A0A9P0GUR9</accession>
<evidence type="ECO:0000313" key="1">
    <source>
        <dbReference type="EMBL" id="CAH1388634.1"/>
    </source>
</evidence>
<protein>
    <submittedName>
        <fullName evidence="1">Uncharacterized protein</fullName>
    </submittedName>
</protein>
<sequence length="174" mass="19080">MVLPGRGQDATEQLGDNRTALLHLTGAVRPQRKRCSFLEGTPVVSFLIIAVIDALIRRQQSGRNYRGSWTTLPTGLSLYAPGKQGNLPQNSPCFLPQRYRSIFPSINPLLCLLHLDTDGLACQLPFDIVRTQTELIVMLNYPPDSYPPRSDGSPISRGGCSPTLWSTHCASFAG</sequence>
<organism evidence="1 2">
    <name type="scientific">Nezara viridula</name>
    <name type="common">Southern green stink bug</name>
    <name type="synonym">Cimex viridulus</name>
    <dbReference type="NCBI Taxonomy" id="85310"/>
    <lineage>
        <taxon>Eukaryota</taxon>
        <taxon>Metazoa</taxon>
        <taxon>Ecdysozoa</taxon>
        <taxon>Arthropoda</taxon>
        <taxon>Hexapoda</taxon>
        <taxon>Insecta</taxon>
        <taxon>Pterygota</taxon>
        <taxon>Neoptera</taxon>
        <taxon>Paraneoptera</taxon>
        <taxon>Hemiptera</taxon>
        <taxon>Heteroptera</taxon>
        <taxon>Panheteroptera</taxon>
        <taxon>Pentatomomorpha</taxon>
        <taxon>Pentatomoidea</taxon>
        <taxon>Pentatomidae</taxon>
        <taxon>Pentatominae</taxon>
        <taxon>Nezara</taxon>
    </lineage>
</organism>
<keyword evidence="2" id="KW-1185">Reference proteome</keyword>
<reference evidence="1" key="1">
    <citation type="submission" date="2022-01" db="EMBL/GenBank/DDBJ databases">
        <authorList>
            <person name="King R."/>
        </authorList>
    </citation>
    <scope>NUCLEOTIDE SEQUENCE</scope>
</reference>
<proteinExistence type="predicted"/>
<evidence type="ECO:0000313" key="2">
    <source>
        <dbReference type="Proteomes" id="UP001152798"/>
    </source>
</evidence>
<dbReference type="EMBL" id="OV725077">
    <property type="protein sequence ID" value="CAH1388634.1"/>
    <property type="molecule type" value="Genomic_DNA"/>
</dbReference>
<dbReference type="Proteomes" id="UP001152798">
    <property type="component" value="Chromosome 1"/>
</dbReference>
<name>A0A9P0GUR9_NEZVI</name>
<gene>
    <name evidence="1" type="ORF">NEZAVI_LOCUS216</name>
</gene>